<proteinExistence type="predicted"/>
<dbReference type="GeneID" id="87867836"/>
<feature type="compositionally biased region" description="Polar residues" evidence="1">
    <location>
        <begin position="1"/>
        <end position="13"/>
    </location>
</feature>
<dbReference type="AlphaFoldDB" id="A0AAE0MRA8"/>
<gene>
    <name evidence="2" type="ORF">B0H65DRAFT_577188</name>
</gene>
<dbReference type="Proteomes" id="UP001278500">
    <property type="component" value="Unassembled WGS sequence"/>
</dbReference>
<dbReference type="EMBL" id="JAUEPP010000005">
    <property type="protein sequence ID" value="KAK3343228.1"/>
    <property type="molecule type" value="Genomic_DNA"/>
</dbReference>
<reference evidence="2" key="2">
    <citation type="submission" date="2023-06" db="EMBL/GenBank/DDBJ databases">
        <authorList>
            <consortium name="Lawrence Berkeley National Laboratory"/>
            <person name="Haridas S."/>
            <person name="Hensen N."/>
            <person name="Bonometti L."/>
            <person name="Westerberg I."/>
            <person name="Brannstrom I.O."/>
            <person name="Guillou S."/>
            <person name="Cros-Aarteil S."/>
            <person name="Calhoun S."/>
            <person name="Kuo A."/>
            <person name="Mondo S."/>
            <person name="Pangilinan J."/>
            <person name="Riley R."/>
            <person name="Labutti K."/>
            <person name="Andreopoulos B."/>
            <person name="Lipzen A."/>
            <person name="Chen C."/>
            <person name="Yanf M."/>
            <person name="Daum C."/>
            <person name="Ng V."/>
            <person name="Clum A."/>
            <person name="Steindorff A."/>
            <person name="Ohm R."/>
            <person name="Martin F."/>
            <person name="Silar P."/>
            <person name="Natvig D."/>
            <person name="Lalanne C."/>
            <person name="Gautier V."/>
            <person name="Ament-Velasquez S.L."/>
            <person name="Kruys A."/>
            <person name="Hutchinson M.I."/>
            <person name="Powell A.J."/>
            <person name="Barry K."/>
            <person name="Miller A.N."/>
            <person name="Grigoriev I.V."/>
            <person name="Debuchy R."/>
            <person name="Gladieux P."/>
            <person name="Thoren M.H."/>
            <person name="Johannesson H."/>
        </authorList>
    </citation>
    <scope>NUCLEOTIDE SEQUENCE</scope>
    <source>
        <strain evidence="2">CBS 560.94</strain>
    </source>
</reference>
<sequence length="448" mass="50572">MPPSVTEASNGLDSSGRALTRPEESNTTRKSHPARGIAELVLLHFASASSLLISSMSPGTDDHGKQAEMAWSSKLLRDKTVAQALAVVQVLQLAQQRLRTLPPGPKLATVQIFTGALNVLREIALNNNTWSASRSPTPHLELLRSVQSMMFEHAHKLGEIANVEVDLHLYWLPSKSRLESQQSAKRIALKCRLHDGEQNMFTLGGEPRPAAEIPPPVYLAPDVEHALVHKNKNHKKKLEKKSAAATVPITSHIGYQDSWYGQSYDPCPEPYVCSFSDPEDYYDSELEVHNSIEASPEPSHPSNPEPYSSEPPPMGSPPDMVSDIPFPRTNKPMWWRDLGPARPTITSETEEEQDMLEEHELEQCIRFMEERRALGYRNESVLEHWQEVYIKELRLMAPENPLVRSHEAKRARINCLQEKICLLREEINKKAKEFRHLARDQPFLFSGS</sequence>
<evidence type="ECO:0000256" key="1">
    <source>
        <dbReference type="SAM" id="MobiDB-lite"/>
    </source>
</evidence>
<accession>A0AAE0MRA8</accession>
<keyword evidence="3" id="KW-1185">Reference proteome</keyword>
<evidence type="ECO:0000313" key="2">
    <source>
        <dbReference type="EMBL" id="KAK3343228.1"/>
    </source>
</evidence>
<name>A0AAE0MRA8_9PEZI</name>
<dbReference type="RefSeq" id="XP_062681021.1">
    <property type="nucleotide sequence ID" value="XM_062830682.1"/>
</dbReference>
<organism evidence="2 3">
    <name type="scientific">Neurospora tetraspora</name>
    <dbReference type="NCBI Taxonomy" id="94610"/>
    <lineage>
        <taxon>Eukaryota</taxon>
        <taxon>Fungi</taxon>
        <taxon>Dikarya</taxon>
        <taxon>Ascomycota</taxon>
        <taxon>Pezizomycotina</taxon>
        <taxon>Sordariomycetes</taxon>
        <taxon>Sordariomycetidae</taxon>
        <taxon>Sordariales</taxon>
        <taxon>Sordariaceae</taxon>
        <taxon>Neurospora</taxon>
    </lineage>
</organism>
<feature type="region of interest" description="Disordered" evidence="1">
    <location>
        <begin position="293"/>
        <end position="319"/>
    </location>
</feature>
<reference evidence="2" key="1">
    <citation type="journal article" date="2023" name="Mol. Phylogenet. Evol.">
        <title>Genome-scale phylogeny and comparative genomics of the fungal order Sordariales.</title>
        <authorList>
            <person name="Hensen N."/>
            <person name="Bonometti L."/>
            <person name="Westerberg I."/>
            <person name="Brannstrom I.O."/>
            <person name="Guillou S."/>
            <person name="Cros-Aarteil S."/>
            <person name="Calhoun S."/>
            <person name="Haridas S."/>
            <person name="Kuo A."/>
            <person name="Mondo S."/>
            <person name="Pangilinan J."/>
            <person name="Riley R."/>
            <person name="LaButti K."/>
            <person name="Andreopoulos B."/>
            <person name="Lipzen A."/>
            <person name="Chen C."/>
            <person name="Yan M."/>
            <person name="Daum C."/>
            <person name="Ng V."/>
            <person name="Clum A."/>
            <person name="Steindorff A."/>
            <person name="Ohm R.A."/>
            <person name="Martin F."/>
            <person name="Silar P."/>
            <person name="Natvig D.O."/>
            <person name="Lalanne C."/>
            <person name="Gautier V."/>
            <person name="Ament-Velasquez S.L."/>
            <person name="Kruys A."/>
            <person name="Hutchinson M.I."/>
            <person name="Powell A.J."/>
            <person name="Barry K."/>
            <person name="Miller A.N."/>
            <person name="Grigoriev I.V."/>
            <person name="Debuchy R."/>
            <person name="Gladieux P."/>
            <person name="Hiltunen Thoren M."/>
            <person name="Johannesson H."/>
        </authorList>
    </citation>
    <scope>NUCLEOTIDE SEQUENCE</scope>
    <source>
        <strain evidence="2">CBS 560.94</strain>
    </source>
</reference>
<feature type="compositionally biased region" description="Pro residues" evidence="1">
    <location>
        <begin position="298"/>
        <end position="316"/>
    </location>
</feature>
<protein>
    <submittedName>
        <fullName evidence="2">Uncharacterized protein</fullName>
    </submittedName>
</protein>
<evidence type="ECO:0000313" key="3">
    <source>
        <dbReference type="Proteomes" id="UP001278500"/>
    </source>
</evidence>
<feature type="non-terminal residue" evidence="2">
    <location>
        <position position="1"/>
    </location>
</feature>
<comment type="caution">
    <text evidence="2">The sequence shown here is derived from an EMBL/GenBank/DDBJ whole genome shotgun (WGS) entry which is preliminary data.</text>
</comment>
<feature type="region of interest" description="Disordered" evidence="1">
    <location>
        <begin position="1"/>
        <end position="33"/>
    </location>
</feature>